<comment type="caution">
    <text evidence="2">The sequence shown here is derived from an EMBL/GenBank/DDBJ whole genome shotgun (WGS) entry which is preliminary data.</text>
</comment>
<accession>A0A2N1PPA9</accession>
<name>A0A2N1PPA9_9BACT</name>
<sequence length="746" mass="81589">MNHQEVMAKITSLLRSRVSDDIKRGLMACTKLPPGEAAVLVISSLPVQRDSEIAAALARFLLSLKKEDVLEAARSMAASSVAQNRSAVALALGILPWPESGILLSQLKGDSAQDVAKIAAMSIKRLMMRTREISHSDRNLDQINAGSGDKGISLSPQEARTALASNDFATKSDMIRKMAECSLTDLSQWVLDSMINSLKNEKDEKIAASMIMSTGMMCGRIINSQHDKSGMAAVLRAAEVLAPYLDSPNTRIRANAVEALSNTGSREFWPLIATCLSDPNNRTRANAILGLKNCRWIDTGKYLKEMIASCERLMQLSAVWTIGMLQREELVSLLTDERLAADEAVCEKTVIIAEDLSEHGFQSAKTIPELMLKLRKQVVSRPAGSDDLTLKASAANGEQKRVSDSKAGAAAGTGAGTGAETRAATEVPGGTGTGGRTITTSPAAIESTSSSAADTGDETLLHSLQELIEKYTNLGLDEKKQIIFTIRNSVDEVHFNFLTYISRLHDRDMEALIHLALRGYEGTGFRDITNRLSGLSTAPETTEEQIWGVQNIGLRQTMSTLQLNRELSEREKTFKKSGDWGGKLESQIQMLNALREDTQDMILAAVPAGQRIERAYMCFYNEKFGFFEDGKKSLDSSKVIMSLKKNISAFDTFSPTGELLWSIPQPRYLLCLITTSNVILFLRSGLDESRACTKSFYYDYIDGIQVRSKGPAMDVNLKMGEKSITIPELSPANAREFEDLITVALA</sequence>
<dbReference type="Proteomes" id="UP000233256">
    <property type="component" value="Unassembled WGS sequence"/>
</dbReference>
<dbReference type="SUPFAM" id="SSF48371">
    <property type="entry name" value="ARM repeat"/>
    <property type="match status" value="1"/>
</dbReference>
<dbReference type="InterPro" id="IPR011989">
    <property type="entry name" value="ARM-like"/>
</dbReference>
<dbReference type="InterPro" id="IPR016024">
    <property type="entry name" value="ARM-type_fold"/>
</dbReference>
<protein>
    <recommendedName>
        <fullName evidence="4">HEAT repeat domain-containing protein</fullName>
    </recommendedName>
</protein>
<dbReference type="Gene3D" id="1.25.10.10">
    <property type="entry name" value="Leucine-rich Repeat Variant"/>
    <property type="match status" value="1"/>
</dbReference>
<gene>
    <name evidence="2" type="ORF">CVV64_10615</name>
</gene>
<dbReference type="AlphaFoldDB" id="A0A2N1PPA9"/>
<evidence type="ECO:0008006" key="4">
    <source>
        <dbReference type="Google" id="ProtNLM"/>
    </source>
</evidence>
<evidence type="ECO:0000313" key="2">
    <source>
        <dbReference type="EMBL" id="PKK90173.1"/>
    </source>
</evidence>
<dbReference type="EMBL" id="PGXC01000007">
    <property type="protein sequence ID" value="PKK90173.1"/>
    <property type="molecule type" value="Genomic_DNA"/>
</dbReference>
<feature type="region of interest" description="Disordered" evidence="1">
    <location>
        <begin position="390"/>
        <end position="456"/>
    </location>
</feature>
<evidence type="ECO:0000256" key="1">
    <source>
        <dbReference type="SAM" id="MobiDB-lite"/>
    </source>
</evidence>
<evidence type="ECO:0000313" key="3">
    <source>
        <dbReference type="Proteomes" id="UP000233256"/>
    </source>
</evidence>
<organism evidence="2 3">
    <name type="scientific">Candidatus Wallbacteria bacterium HGW-Wallbacteria-1</name>
    <dbReference type="NCBI Taxonomy" id="2013854"/>
    <lineage>
        <taxon>Bacteria</taxon>
        <taxon>Candidatus Walliibacteriota</taxon>
    </lineage>
</organism>
<proteinExistence type="predicted"/>
<dbReference type="Pfam" id="PF13646">
    <property type="entry name" value="HEAT_2"/>
    <property type="match status" value="1"/>
</dbReference>
<reference evidence="2 3" key="1">
    <citation type="journal article" date="2017" name="ISME J.">
        <title>Potential for microbial H2 and metal transformations associated with novel bacteria and archaea in deep terrestrial subsurface sediments.</title>
        <authorList>
            <person name="Hernsdorf A.W."/>
            <person name="Amano Y."/>
            <person name="Miyakawa K."/>
            <person name="Ise K."/>
            <person name="Suzuki Y."/>
            <person name="Anantharaman K."/>
            <person name="Probst A."/>
            <person name="Burstein D."/>
            <person name="Thomas B.C."/>
            <person name="Banfield J.F."/>
        </authorList>
    </citation>
    <scope>NUCLEOTIDE SEQUENCE [LARGE SCALE GENOMIC DNA]</scope>
    <source>
        <strain evidence="2">HGW-Wallbacteria-1</strain>
    </source>
</reference>